<feature type="domain" description="Polysaccharide chain length determinant N-terminal" evidence="17">
    <location>
        <begin position="18"/>
        <end position="109"/>
    </location>
</feature>
<reference evidence="20 21" key="1">
    <citation type="submission" date="2019-07" db="EMBL/GenBank/DDBJ databases">
        <title>Whole genome shotgun sequence of Segetibacter aerophilus NBRC 106135.</title>
        <authorList>
            <person name="Hosoyama A."/>
            <person name="Uohara A."/>
            <person name="Ohji S."/>
            <person name="Ichikawa N."/>
        </authorList>
    </citation>
    <scope>NUCLEOTIDE SEQUENCE [LARGE SCALE GENOMIC DNA]</scope>
    <source>
        <strain evidence="20 21">NBRC 106135</strain>
    </source>
</reference>
<dbReference type="Gene3D" id="3.40.50.300">
    <property type="entry name" value="P-loop containing nucleotide triphosphate hydrolases"/>
    <property type="match status" value="1"/>
</dbReference>
<keyword evidence="9" id="KW-0547">Nucleotide-binding</keyword>
<evidence type="ECO:0000256" key="3">
    <source>
        <dbReference type="ARBA" id="ARBA00008883"/>
    </source>
</evidence>
<dbReference type="AlphaFoldDB" id="A0A512BD43"/>
<dbReference type="SUPFAM" id="SSF52540">
    <property type="entry name" value="P-loop containing nucleoside triphosphate hydrolases"/>
    <property type="match status" value="1"/>
</dbReference>
<dbReference type="PANTHER" id="PTHR32309">
    <property type="entry name" value="TYROSINE-PROTEIN KINASE"/>
    <property type="match status" value="1"/>
</dbReference>
<dbReference type="InterPro" id="IPR005702">
    <property type="entry name" value="Wzc-like_C"/>
</dbReference>
<evidence type="ECO:0000256" key="2">
    <source>
        <dbReference type="ARBA" id="ARBA00007316"/>
    </source>
</evidence>
<keyword evidence="10 20" id="KW-0418">Kinase</keyword>
<feature type="transmembrane region" description="Helical" evidence="16">
    <location>
        <begin position="28"/>
        <end position="49"/>
    </location>
</feature>
<comment type="catalytic activity">
    <reaction evidence="15">
        <text>L-tyrosyl-[protein] + ATP = O-phospho-L-tyrosyl-[protein] + ADP + H(+)</text>
        <dbReference type="Rhea" id="RHEA:10596"/>
        <dbReference type="Rhea" id="RHEA-COMP:10136"/>
        <dbReference type="Rhea" id="RHEA-COMP:20101"/>
        <dbReference type="ChEBI" id="CHEBI:15378"/>
        <dbReference type="ChEBI" id="CHEBI:30616"/>
        <dbReference type="ChEBI" id="CHEBI:46858"/>
        <dbReference type="ChEBI" id="CHEBI:61978"/>
        <dbReference type="ChEBI" id="CHEBI:456216"/>
        <dbReference type="EC" id="2.7.10.2"/>
    </reaction>
</comment>
<dbReference type="InterPro" id="IPR050445">
    <property type="entry name" value="Bact_polysacc_biosynth/exp"/>
</dbReference>
<dbReference type="Pfam" id="PF13807">
    <property type="entry name" value="GNVR"/>
    <property type="match status" value="1"/>
</dbReference>
<feature type="domain" description="Tyrosine-protein kinase G-rich" evidence="19">
    <location>
        <begin position="431"/>
        <end position="510"/>
    </location>
</feature>
<comment type="similarity">
    <text evidence="3">Belongs to the etk/wzc family.</text>
</comment>
<dbReference type="GO" id="GO:0005886">
    <property type="term" value="C:plasma membrane"/>
    <property type="evidence" value="ECO:0007669"/>
    <property type="project" value="UniProtKB-SubCell"/>
</dbReference>
<dbReference type="EC" id="2.7.10.2" evidence="4"/>
<evidence type="ECO:0000256" key="15">
    <source>
        <dbReference type="ARBA" id="ARBA00051245"/>
    </source>
</evidence>
<comment type="subcellular location">
    <subcellularLocation>
        <location evidence="1">Cell inner membrane</location>
        <topology evidence="1">Multi-pass membrane protein</topology>
    </subcellularLocation>
</comment>
<dbReference type="GO" id="GO:0004715">
    <property type="term" value="F:non-membrane spanning protein tyrosine kinase activity"/>
    <property type="evidence" value="ECO:0007669"/>
    <property type="project" value="UniProtKB-EC"/>
</dbReference>
<feature type="transmembrane region" description="Helical" evidence="16">
    <location>
        <begin position="487"/>
        <end position="507"/>
    </location>
</feature>
<keyword evidence="14" id="KW-0829">Tyrosine-protein kinase</keyword>
<evidence type="ECO:0000256" key="1">
    <source>
        <dbReference type="ARBA" id="ARBA00004429"/>
    </source>
</evidence>
<evidence type="ECO:0000313" key="20">
    <source>
        <dbReference type="EMBL" id="GEO09878.1"/>
    </source>
</evidence>
<evidence type="ECO:0000256" key="12">
    <source>
        <dbReference type="ARBA" id="ARBA00022989"/>
    </source>
</evidence>
<dbReference type="CDD" id="cd05387">
    <property type="entry name" value="BY-kinase"/>
    <property type="match status" value="1"/>
</dbReference>
<dbReference type="PANTHER" id="PTHR32309:SF13">
    <property type="entry name" value="FERRIC ENTEROBACTIN TRANSPORT PROTEIN FEPE"/>
    <property type="match status" value="1"/>
</dbReference>
<evidence type="ECO:0000256" key="11">
    <source>
        <dbReference type="ARBA" id="ARBA00022840"/>
    </source>
</evidence>
<dbReference type="GO" id="GO:0042802">
    <property type="term" value="F:identical protein binding"/>
    <property type="evidence" value="ECO:0007669"/>
    <property type="project" value="UniProtKB-ARBA"/>
</dbReference>
<dbReference type="GO" id="GO:0005524">
    <property type="term" value="F:ATP binding"/>
    <property type="evidence" value="ECO:0007669"/>
    <property type="project" value="UniProtKB-KW"/>
</dbReference>
<dbReference type="InterPro" id="IPR025669">
    <property type="entry name" value="AAA_dom"/>
</dbReference>
<dbReference type="InterPro" id="IPR027417">
    <property type="entry name" value="P-loop_NTPase"/>
</dbReference>
<comment type="similarity">
    <text evidence="2">Belongs to the CpsD/CapB family.</text>
</comment>
<proteinExistence type="inferred from homology"/>
<evidence type="ECO:0000256" key="16">
    <source>
        <dbReference type="SAM" id="Phobius"/>
    </source>
</evidence>
<protein>
    <recommendedName>
        <fullName evidence="4">non-specific protein-tyrosine kinase</fullName>
        <ecNumber evidence="4">2.7.10.2</ecNumber>
    </recommendedName>
</protein>
<dbReference type="RefSeq" id="WP_147203994.1">
    <property type="nucleotide sequence ID" value="NZ_BJYT01000008.1"/>
</dbReference>
<keyword evidence="8 16" id="KW-0812">Transmembrane</keyword>
<sequence length="781" mass="87315">MQTTSNNKIHKDDAEEDVDFSAIIFKYIVYWPIFLVLIVVTSITAFIYLRYTVPIYEVSASILVKDEKKGIDGSSIMESLDMFGSKKIVENELEVLQSKDLLMQVVNNLKLYAPVYEEGRIKDRPAYIISPVTVELKHPESVRQVQKIKFVFSKGSTIKVTNKKYALNQWLTIGKDTLRFIQNKNYEAPEIEKPLYVSISNAKAVVESLHQQILVSSVNKQATVIHFELKDAIPKRGEDIINELITVYNKAALTDKNILAANTLAFVENRLGSVVKELSQVEGDIEKFKSKKGIVDISQQGKMFLDNVGTNDQKVVEINMQLAVLDQVEKYVVSRNEQAGIVPSTLGINDPVLTQLLQTLYELQLQNEKLRKTTGENNPALIGLQDQIEKVRPNILENVRNQRNSLIAGKNTLTINSNKYTSQLKNVPQNEKELLEISREQAIKNNIYTFLLQKREETALSFASAVADSRVIDIAKSSLLPVSPKKFIVYLIAIAAAIALGSGFLFAKEMLNQNILFRGEIEKAVSWPIIGELSLNDTAEPIVIGEGNRNAISEQLRQMRTSLDFLGINETKKKILVTSTISGEGKSFVSLNLAVSLSLTGKKVVLLEMDLRKPKLSPVLNISSDKGISNYLIGKAEVEEIIKTTTVNENLYFISSGPIPPNPSELILNGRIHDLLEYLSQAFDYIIIDTAPVAPVADAHILSKFCDATLYIIRHGYTPKIHVKRLEENNKVRGLKNVAIIFNGLKGRGFGKYSNNYGYGYAYGYGYGEIEVNSKKVKTTA</sequence>
<dbReference type="Pfam" id="PF13614">
    <property type="entry name" value="AAA_31"/>
    <property type="match status" value="1"/>
</dbReference>
<keyword evidence="5" id="KW-1003">Cell membrane</keyword>
<dbReference type="EMBL" id="BJYT01000008">
    <property type="protein sequence ID" value="GEO09878.1"/>
    <property type="molecule type" value="Genomic_DNA"/>
</dbReference>
<evidence type="ECO:0000256" key="9">
    <source>
        <dbReference type="ARBA" id="ARBA00022741"/>
    </source>
</evidence>
<evidence type="ECO:0000256" key="13">
    <source>
        <dbReference type="ARBA" id="ARBA00023136"/>
    </source>
</evidence>
<feature type="domain" description="AAA" evidence="18">
    <location>
        <begin position="573"/>
        <end position="696"/>
    </location>
</feature>
<keyword evidence="13 16" id="KW-0472">Membrane</keyword>
<evidence type="ECO:0000259" key="17">
    <source>
        <dbReference type="Pfam" id="PF02706"/>
    </source>
</evidence>
<keyword evidence="7" id="KW-0808">Transferase</keyword>
<dbReference type="OrthoDB" id="9794577at2"/>
<evidence type="ECO:0000256" key="6">
    <source>
        <dbReference type="ARBA" id="ARBA00022519"/>
    </source>
</evidence>
<evidence type="ECO:0000256" key="14">
    <source>
        <dbReference type="ARBA" id="ARBA00023137"/>
    </source>
</evidence>
<evidence type="ECO:0000256" key="8">
    <source>
        <dbReference type="ARBA" id="ARBA00022692"/>
    </source>
</evidence>
<evidence type="ECO:0000259" key="18">
    <source>
        <dbReference type="Pfam" id="PF13614"/>
    </source>
</evidence>
<dbReference type="NCBIfam" id="TIGR01007">
    <property type="entry name" value="eps_fam"/>
    <property type="match status" value="1"/>
</dbReference>
<dbReference type="InterPro" id="IPR032807">
    <property type="entry name" value="GNVR"/>
</dbReference>
<evidence type="ECO:0000313" key="21">
    <source>
        <dbReference type="Proteomes" id="UP000321513"/>
    </source>
</evidence>
<evidence type="ECO:0000256" key="10">
    <source>
        <dbReference type="ARBA" id="ARBA00022777"/>
    </source>
</evidence>
<name>A0A512BD43_9BACT</name>
<accession>A0A512BD43</accession>
<comment type="caution">
    <text evidence="20">The sequence shown here is derived from an EMBL/GenBank/DDBJ whole genome shotgun (WGS) entry which is preliminary data.</text>
</comment>
<evidence type="ECO:0000256" key="5">
    <source>
        <dbReference type="ARBA" id="ARBA00022475"/>
    </source>
</evidence>
<organism evidence="20 21">
    <name type="scientific">Segetibacter aerophilus</name>
    <dbReference type="NCBI Taxonomy" id="670293"/>
    <lineage>
        <taxon>Bacteria</taxon>
        <taxon>Pseudomonadati</taxon>
        <taxon>Bacteroidota</taxon>
        <taxon>Chitinophagia</taxon>
        <taxon>Chitinophagales</taxon>
        <taxon>Chitinophagaceae</taxon>
        <taxon>Segetibacter</taxon>
    </lineage>
</organism>
<keyword evidence="21" id="KW-1185">Reference proteome</keyword>
<dbReference type="Pfam" id="PF02706">
    <property type="entry name" value="Wzz"/>
    <property type="match status" value="1"/>
</dbReference>
<evidence type="ECO:0000259" key="19">
    <source>
        <dbReference type="Pfam" id="PF13807"/>
    </source>
</evidence>
<dbReference type="Proteomes" id="UP000321513">
    <property type="component" value="Unassembled WGS sequence"/>
</dbReference>
<evidence type="ECO:0000256" key="4">
    <source>
        <dbReference type="ARBA" id="ARBA00011903"/>
    </source>
</evidence>
<dbReference type="FunFam" id="3.40.50.300:FF:000527">
    <property type="entry name" value="Tyrosine-protein kinase etk"/>
    <property type="match status" value="1"/>
</dbReference>
<gene>
    <name evidence="20" type="ORF">SAE01_23740</name>
</gene>
<keyword evidence="6" id="KW-0997">Cell inner membrane</keyword>
<dbReference type="InterPro" id="IPR003856">
    <property type="entry name" value="LPS_length_determ_N"/>
</dbReference>
<keyword evidence="12 16" id="KW-1133">Transmembrane helix</keyword>
<keyword evidence="11" id="KW-0067">ATP-binding</keyword>
<evidence type="ECO:0000256" key="7">
    <source>
        <dbReference type="ARBA" id="ARBA00022679"/>
    </source>
</evidence>